<organism evidence="3 4">
    <name type="scientific">Alkalibacillus haloalkaliphilus</name>
    <dbReference type="NCBI Taxonomy" id="94136"/>
    <lineage>
        <taxon>Bacteria</taxon>
        <taxon>Bacillati</taxon>
        <taxon>Bacillota</taxon>
        <taxon>Bacilli</taxon>
        <taxon>Bacillales</taxon>
        <taxon>Bacillaceae</taxon>
        <taxon>Alkalibacillus</taxon>
    </lineage>
</organism>
<evidence type="ECO:0000313" key="4">
    <source>
        <dbReference type="Proteomes" id="UP000321440"/>
    </source>
</evidence>
<dbReference type="InterPro" id="IPR041698">
    <property type="entry name" value="Methyltransf_25"/>
</dbReference>
<dbReference type="Gene3D" id="2.20.25.110">
    <property type="entry name" value="S-adenosyl-L-methionine-dependent methyltransferases"/>
    <property type="match status" value="1"/>
</dbReference>
<dbReference type="InterPro" id="IPR029063">
    <property type="entry name" value="SAM-dependent_MTases_sf"/>
</dbReference>
<dbReference type="CDD" id="cd02440">
    <property type="entry name" value="AdoMet_MTases"/>
    <property type="match status" value="1"/>
</dbReference>
<sequence length="244" mass="28625">MYKEMAQVYDELMNDAPYGQWIDFTKQAVKHYSKQTPSGLLDVGCGTGELSLQLAQQGYEVTAFDQSQQMIDHAMAKMESEHEIHFLKADATEFQLNKAFDLIVSYCDVINYLTDENSLTKAFNQIYEHLTDSGLFIFDIHGQGYIDFLLNSEMFSEVREDISYVWFCEETERSHEVVHDLTFFVQTEHELYKRFDETHKQRTFPVDQYKQLLSSIGFQEVTVCSDFSLEYREDADRIFFICQK</sequence>
<gene>
    <name evidence="3" type="ORF">AHA02nite_22530</name>
</gene>
<evidence type="ECO:0000259" key="2">
    <source>
        <dbReference type="Pfam" id="PF13649"/>
    </source>
</evidence>
<dbReference type="Pfam" id="PF13649">
    <property type="entry name" value="Methyltransf_25"/>
    <property type="match status" value="1"/>
</dbReference>
<feature type="domain" description="Methyltransferase" evidence="2">
    <location>
        <begin position="41"/>
        <end position="134"/>
    </location>
</feature>
<name>A0A511W668_9BACI</name>
<dbReference type="GO" id="GO:0008168">
    <property type="term" value="F:methyltransferase activity"/>
    <property type="evidence" value="ECO:0007669"/>
    <property type="project" value="UniProtKB-KW"/>
</dbReference>
<evidence type="ECO:0000313" key="3">
    <source>
        <dbReference type="EMBL" id="GEN46477.1"/>
    </source>
</evidence>
<proteinExistence type="predicted"/>
<dbReference type="PANTHER" id="PTHR43861">
    <property type="entry name" value="TRANS-ACONITATE 2-METHYLTRANSFERASE-RELATED"/>
    <property type="match status" value="1"/>
</dbReference>
<dbReference type="EMBL" id="BJYA01000015">
    <property type="protein sequence ID" value="GEN46477.1"/>
    <property type="molecule type" value="Genomic_DNA"/>
</dbReference>
<keyword evidence="1 3" id="KW-0808">Transferase</keyword>
<dbReference type="GO" id="GO:0032259">
    <property type="term" value="P:methylation"/>
    <property type="evidence" value="ECO:0007669"/>
    <property type="project" value="UniProtKB-KW"/>
</dbReference>
<keyword evidence="3" id="KW-0489">Methyltransferase</keyword>
<dbReference type="Proteomes" id="UP000321440">
    <property type="component" value="Unassembled WGS sequence"/>
</dbReference>
<comment type="caution">
    <text evidence="3">The sequence shown here is derived from an EMBL/GenBank/DDBJ whole genome shotgun (WGS) entry which is preliminary data.</text>
</comment>
<dbReference type="Gene3D" id="3.40.50.150">
    <property type="entry name" value="Vaccinia Virus protein VP39"/>
    <property type="match status" value="1"/>
</dbReference>
<dbReference type="OrthoDB" id="9811589at2"/>
<dbReference type="RefSeq" id="WP_146817329.1">
    <property type="nucleotide sequence ID" value="NZ_BJYA01000015.1"/>
</dbReference>
<dbReference type="AlphaFoldDB" id="A0A511W668"/>
<accession>A0A511W668</accession>
<protein>
    <submittedName>
        <fullName evidence="3">Methyltransferase</fullName>
    </submittedName>
</protein>
<keyword evidence="4" id="KW-1185">Reference proteome</keyword>
<evidence type="ECO:0000256" key="1">
    <source>
        <dbReference type="ARBA" id="ARBA00022679"/>
    </source>
</evidence>
<reference evidence="3 4" key="1">
    <citation type="submission" date="2019-07" db="EMBL/GenBank/DDBJ databases">
        <title>Whole genome shotgun sequence of Alkalibacillus haloalkaliphilus NBRC 103110.</title>
        <authorList>
            <person name="Hosoyama A."/>
            <person name="Uohara A."/>
            <person name="Ohji S."/>
            <person name="Ichikawa N."/>
        </authorList>
    </citation>
    <scope>NUCLEOTIDE SEQUENCE [LARGE SCALE GENOMIC DNA]</scope>
    <source>
        <strain evidence="3 4">NBRC 103110</strain>
    </source>
</reference>
<dbReference type="SUPFAM" id="SSF53335">
    <property type="entry name" value="S-adenosyl-L-methionine-dependent methyltransferases"/>
    <property type="match status" value="1"/>
</dbReference>